<accession>A0A5B7E2L5</accession>
<keyword evidence="3" id="KW-1185">Reference proteome</keyword>
<gene>
    <name evidence="2" type="ORF">E2C01_020751</name>
</gene>
<dbReference type="EMBL" id="VSRR010001771">
    <property type="protein sequence ID" value="MPC27577.1"/>
    <property type="molecule type" value="Genomic_DNA"/>
</dbReference>
<dbReference type="Proteomes" id="UP000324222">
    <property type="component" value="Unassembled WGS sequence"/>
</dbReference>
<organism evidence="2 3">
    <name type="scientific">Portunus trituberculatus</name>
    <name type="common">Swimming crab</name>
    <name type="synonym">Neptunus trituberculatus</name>
    <dbReference type="NCBI Taxonomy" id="210409"/>
    <lineage>
        <taxon>Eukaryota</taxon>
        <taxon>Metazoa</taxon>
        <taxon>Ecdysozoa</taxon>
        <taxon>Arthropoda</taxon>
        <taxon>Crustacea</taxon>
        <taxon>Multicrustacea</taxon>
        <taxon>Malacostraca</taxon>
        <taxon>Eumalacostraca</taxon>
        <taxon>Eucarida</taxon>
        <taxon>Decapoda</taxon>
        <taxon>Pleocyemata</taxon>
        <taxon>Brachyura</taxon>
        <taxon>Eubrachyura</taxon>
        <taxon>Portunoidea</taxon>
        <taxon>Portunidae</taxon>
        <taxon>Portuninae</taxon>
        <taxon>Portunus</taxon>
    </lineage>
</organism>
<feature type="region of interest" description="Disordered" evidence="1">
    <location>
        <begin position="46"/>
        <end position="76"/>
    </location>
</feature>
<name>A0A5B7E2L5_PORTR</name>
<evidence type="ECO:0000313" key="3">
    <source>
        <dbReference type="Proteomes" id="UP000324222"/>
    </source>
</evidence>
<evidence type="ECO:0000256" key="1">
    <source>
        <dbReference type="SAM" id="MobiDB-lite"/>
    </source>
</evidence>
<evidence type="ECO:0000313" key="2">
    <source>
        <dbReference type="EMBL" id="MPC27577.1"/>
    </source>
</evidence>
<comment type="caution">
    <text evidence="2">The sequence shown here is derived from an EMBL/GenBank/DDBJ whole genome shotgun (WGS) entry which is preliminary data.</text>
</comment>
<protein>
    <submittedName>
        <fullName evidence="2">Uncharacterized protein</fullName>
    </submittedName>
</protein>
<reference evidence="2 3" key="1">
    <citation type="submission" date="2019-05" db="EMBL/GenBank/DDBJ databases">
        <title>Another draft genome of Portunus trituberculatus and its Hox gene families provides insights of decapod evolution.</title>
        <authorList>
            <person name="Jeong J.-H."/>
            <person name="Song I."/>
            <person name="Kim S."/>
            <person name="Choi T."/>
            <person name="Kim D."/>
            <person name="Ryu S."/>
            <person name="Kim W."/>
        </authorList>
    </citation>
    <scope>NUCLEOTIDE SEQUENCE [LARGE SCALE GENOMIC DNA]</scope>
    <source>
        <tissue evidence="2">Muscle</tissue>
    </source>
</reference>
<dbReference type="AlphaFoldDB" id="A0A5B7E2L5"/>
<proteinExistence type="predicted"/>
<sequence>MQPLLPSPSCQYDSPSSWATLTGHEFASGESKVGTAPPMALQVWRRGHHRDGEPGVGPQGEVHPTEPTSGELGLSLTREKLSGESAETPHATCKTTLVSLCSPTHTMPGAQCW</sequence>